<evidence type="ECO:0000313" key="2">
    <source>
        <dbReference type="Proteomes" id="UP000031737"/>
    </source>
</evidence>
<protein>
    <submittedName>
        <fullName evidence="1">Uncharacterized protein</fullName>
    </submittedName>
</protein>
<keyword evidence="2" id="KW-1185">Reference proteome</keyword>
<dbReference type="OrthoDB" id="262658at2759"/>
<proteinExistence type="predicted"/>
<comment type="caution">
    <text evidence="1">The sequence shown here is derived from an EMBL/GenBank/DDBJ whole genome shotgun (WGS) entry which is preliminary data.</text>
</comment>
<organism evidence="1 2">
    <name type="scientific">Trypanosoma rangeli SC58</name>
    <dbReference type="NCBI Taxonomy" id="429131"/>
    <lineage>
        <taxon>Eukaryota</taxon>
        <taxon>Discoba</taxon>
        <taxon>Euglenozoa</taxon>
        <taxon>Kinetoplastea</taxon>
        <taxon>Metakinetoplastina</taxon>
        <taxon>Trypanosomatida</taxon>
        <taxon>Trypanosomatidae</taxon>
        <taxon>Trypanosoma</taxon>
        <taxon>Herpetosoma</taxon>
    </lineage>
</organism>
<name>A0A061J906_TRYRA</name>
<dbReference type="Proteomes" id="UP000031737">
    <property type="component" value="Unassembled WGS sequence"/>
</dbReference>
<accession>A0A061J906</accession>
<reference evidence="1 2" key="1">
    <citation type="submission" date="2013-07" db="EMBL/GenBank/DDBJ databases">
        <authorList>
            <person name="Stoco P.H."/>
            <person name="Wagner G."/>
            <person name="Gerber A."/>
            <person name="Zaha A."/>
            <person name="Thompson C."/>
            <person name="Bartholomeu D.C."/>
            <person name="Luckemeyer D.D."/>
            <person name="Bahia D."/>
            <person name="Loreto E."/>
            <person name="Prestes E.B."/>
            <person name="Lima F.M."/>
            <person name="Rodrigues-Luiz G."/>
            <person name="Vallejo G.A."/>
            <person name="Filho J.F."/>
            <person name="Monteiro K.M."/>
            <person name="Tyler K.M."/>
            <person name="de Almeida L.G."/>
            <person name="Ortiz M.F."/>
            <person name="Siervo M.A."/>
            <person name="de Moraes M.H."/>
            <person name="Cunha O.L."/>
            <person name="Mendonca-Neto R."/>
            <person name="Silva R."/>
            <person name="Teixeira S.M."/>
            <person name="Murta S.M."/>
            <person name="Sincero T.C."/>
            <person name="Mendes T.A."/>
            <person name="Urmenyi T.P."/>
            <person name="Silva V.G."/>
            <person name="da Rocha W.D."/>
            <person name="Andersson B."/>
            <person name="Romanha A.J."/>
            <person name="Steindel M."/>
            <person name="de Vasconcelos A.T."/>
            <person name="Grisard E.C."/>
        </authorList>
    </citation>
    <scope>NUCLEOTIDE SEQUENCE [LARGE SCALE GENOMIC DNA]</scope>
    <source>
        <strain evidence="1 2">SC58</strain>
    </source>
</reference>
<evidence type="ECO:0000313" key="1">
    <source>
        <dbReference type="EMBL" id="ESL11394.1"/>
    </source>
</evidence>
<dbReference type="AlphaFoldDB" id="A0A061J906"/>
<sequence length="300" mass="35001">MLSERFVDDVLRDSHALRRAMRQCDVQDCLTPSSRAAKSNMGPVFRRGCTDNVCSLRFVNTLRDPAGSLNREAKEGALRLRMRGMWNPSTRLMNSQRDILKELLQRQLELHGFAAAYEASRDALLKKQRNEEAFYHQQRENRKLSRMAAFHARQQQEIFIEESHMRQKLRDSERRKRDSTTTYMFNEAFVLAANAEFAERQAIFQDFHAQHVLIVRDAANMLQAITGLPHALYQSLTALQKKEAQHRLQLTRSYAKQYELLKTQLNCTVDHQLRKEITQVIAKESILSKLIQMPKRKSNK</sequence>
<dbReference type="VEuPathDB" id="TriTrypDB:TRSC58_00857"/>
<dbReference type="EMBL" id="AUPL01000857">
    <property type="protein sequence ID" value="ESL11394.1"/>
    <property type="molecule type" value="Genomic_DNA"/>
</dbReference>
<gene>
    <name evidence="1" type="ORF">TRSC58_00857</name>
</gene>